<evidence type="ECO:0000256" key="4">
    <source>
        <dbReference type="SAM" id="Coils"/>
    </source>
</evidence>
<dbReference type="STRING" id="268739.Nmlp_3926"/>
<evidence type="ECO:0000313" key="5">
    <source>
        <dbReference type="EMBL" id="CCQ38037.1"/>
    </source>
</evidence>
<keyword evidence="3" id="KW-0583">PHB biosynthesis</keyword>
<dbReference type="KEGG" id="nmo:Nmlp_3926"/>
<dbReference type="OrthoDB" id="200001at2157"/>
<keyword evidence="5" id="KW-0012">Acyltransferase</keyword>
<evidence type="ECO:0000256" key="1">
    <source>
        <dbReference type="ARBA" id="ARBA00004683"/>
    </source>
</evidence>
<dbReference type="HOGENOM" id="CLU_1485849_0_0_2"/>
<dbReference type="GO" id="GO:0016746">
    <property type="term" value="F:acyltransferase activity"/>
    <property type="evidence" value="ECO:0007669"/>
    <property type="project" value="UniProtKB-KW"/>
</dbReference>
<keyword evidence="5" id="KW-0808">Transferase</keyword>
<evidence type="ECO:0000256" key="2">
    <source>
        <dbReference type="ARBA" id="ARBA00019066"/>
    </source>
</evidence>
<dbReference type="Pfam" id="PF09712">
    <property type="entry name" value="PHA_synth_III_E"/>
    <property type="match status" value="1"/>
</dbReference>
<evidence type="ECO:0000313" key="6">
    <source>
        <dbReference type="Proteomes" id="UP000011867"/>
    </source>
</evidence>
<gene>
    <name evidence="5" type="primary">phaE</name>
    <name evidence="5" type="ordered locus">Nmlp_3926</name>
</gene>
<keyword evidence="4" id="KW-0175">Coiled coil</keyword>
<evidence type="ECO:0000256" key="3">
    <source>
        <dbReference type="ARBA" id="ARBA00022752"/>
    </source>
</evidence>
<feature type="coiled-coil region" evidence="4">
    <location>
        <begin position="152"/>
        <end position="179"/>
    </location>
</feature>
<accession>M1XU70</accession>
<dbReference type="RefSeq" id="WP_015410763.1">
    <property type="nucleotide sequence ID" value="NC_020388.1"/>
</dbReference>
<reference evidence="5 6" key="1">
    <citation type="journal article" date="2013" name="Genome Announc.">
        <title>Genome of the haloarchaeon Natronomonas moolapensis, a neutrophilic member of a previously haloalkaliphilic genus.</title>
        <authorList>
            <person name="Dyall-Smith M.L."/>
            <person name="Pfeiffer F."/>
            <person name="Oberwinkler T."/>
            <person name="Klee K."/>
            <person name="Rampp M."/>
            <person name="Palm P."/>
            <person name="Gross K."/>
            <person name="Schuster S.C."/>
            <person name="Oesterhelt D."/>
        </authorList>
    </citation>
    <scope>NUCLEOTIDE SEQUENCE [LARGE SCALE GENOMIC DNA]</scope>
    <source>
        <strain evidence="6">DSM 18674 / JCM 14361 / 8.8.11</strain>
    </source>
</reference>
<name>M1XU70_NATM8</name>
<dbReference type="GO" id="GO:0042619">
    <property type="term" value="P:poly-hydroxybutyrate biosynthetic process"/>
    <property type="evidence" value="ECO:0007669"/>
    <property type="project" value="UniProtKB-KW"/>
</dbReference>
<dbReference type="InterPro" id="IPR010123">
    <property type="entry name" value="PHA_synth_III_E"/>
</dbReference>
<dbReference type="AlphaFoldDB" id="M1XU70"/>
<dbReference type="GeneID" id="14652935"/>
<protein>
    <recommendedName>
        <fullName evidence="2">Poly(3-hydroxyalkanoate) polymerase subunit PhaE</fullName>
    </recommendedName>
</protein>
<keyword evidence="6" id="KW-1185">Reference proteome</keyword>
<dbReference type="Proteomes" id="UP000011867">
    <property type="component" value="Chromosome"/>
</dbReference>
<comment type="pathway">
    <text evidence="1">Biopolymer metabolism; poly-(R)-3-hydroxybutanoate biosynthesis.</text>
</comment>
<dbReference type="eggNOG" id="arCOG06343">
    <property type="taxonomic scope" value="Archaea"/>
</dbReference>
<organism evidence="5 6">
    <name type="scientific">Natronomonas moolapensis (strain DSM 18674 / CECT 7526 / JCM 14361 / 8.8.11)</name>
    <dbReference type="NCBI Taxonomy" id="268739"/>
    <lineage>
        <taxon>Archaea</taxon>
        <taxon>Methanobacteriati</taxon>
        <taxon>Methanobacteriota</taxon>
        <taxon>Stenosarchaea group</taxon>
        <taxon>Halobacteria</taxon>
        <taxon>Halobacteriales</taxon>
        <taxon>Natronomonadaceae</taxon>
        <taxon>Natronomonas</taxon>
    </lineage>
</organism>
<sequence>MSNTNKQMQAEWNELVENMNNAVAQSMEQNMEASAAFMESWADAMEDSMPDDEALSSSVEGYSDAYEVWMNAAEEMSGRTTAAAEGEDVDMTEFRDIWLQSANEAFKEVMGTSAFAAANGQLVNAMMEMREEVDSMGEDTLEQLGMPTQSDIDEVGERIIELERRQHSVEKKLDRIIEALE</sequence>
<dbReference type="UniPathway" id="UPA00917"/>
<proteinExistence type="predicted"/>
<dbReference type="EMBL" id="HF582854">
    <property type="protein sequence ID" value="CCQ38037.1"/>
    <property type="molecule type" value="Genomic_DNA"/>
</dbReference>